<comment type="subcellular location">
    <subcellularLocation>
        <location evidence="1">Periplasm</location>
    </subcellularLocation>
</comment>
<keyword evidence="3" id="KW-0574">Periplasm</keyword>
<evidence type="ECO:0000313" key="7">
    <source>
        <dbReference type="EMBL" id="MTI24651.1"/>
    </source>
</evidence>
<evidence type="ECO:0000256" key="1">
    <source>
        <dbReference type="ARBA" id="ARBA00004418"/>
    </source>
</evidence>
<dbReference type="GO" id="GO:0016829">
    <property type="term" value="F:lyase activity"/>
    <property type="evidence" value="ECO:0007669"/>
    <property type="project" value="UniProtKB-KW"/>
</dbReference>
<evidence type="ECO:0000259" key="5">
    <source>
        <dbReference type="Pfam" id="PF07940"/>
    </source>
</evidence>
<dbReference type="Pfam" id="PF16889">
    <property type="entry name" value="Hepar_II_III_N"/>
    <property type="match status" value="1"/>
</dbReference>
<evidence type="ECO:0000256" key="3">
    <source>
        <dbReference type="ARBA" id="ARBA00022764"/>
    </source>
</evidence>
<name>A0ABW9RKZ8_9BACT</name>
<protein>
    <submittedName>
        <fullName evidence="7">Alginate lyase family protein</fullName>
    </submittedName>
</protein>
<comment type="caution">
    <text evidence="7">The sequence shown here is derived from an EMBL/GenBank/DDBJ whole genome shotgun (WGS) entry which is preliminary data.</text>
</comment>
<reference evidence="7 8" key="1">
    <citation type="submission" date="2019-02" db="EMBL/GenBank/DDBJ databases">
        <authorList>
            <person name="Goldberg S.R."/>
            <person name="Haltli B.A."/>
            <person name="Correa H."/>
            <person name="Russell K.G."/>
        </authorList>
    </citation>
    <scope>NUCLEOTIDE SEQUENCE [LARGE SCALE GENOMIC DNA]</scope>
    <source>
        <strain evidence="7 8">JCM 16186</strain>
    </source>
</reference>
<dbReference type="PANTHER" id="PTHR39210">
    <property type="entry name" value="HEPARIN-SULFATE LYASE"/>
    <property type="match status" value="1"/>
</dbReference>
<sequence>MGLRYVLYRIKLILQKKTGFLRKKFPVNPTQKFFITLNQWRQMEKKFYWNKRPSNLKSSTSKELAKDKQRILQGTYTFFSGKEFHLGKKYDWITNPDSGYTYDISMHWSDIPDISEEAGDIKYVWEKSRFGYLQTIIRNDYHHNEDHSEWIFSEMDSWIASNPVNSGPNYICSQEISLRLINWSFALNFYSESKALNEDRWRNYQHFIYWQLHHVYHHISFSRIAVRNNHAITETGILAISNILFPFIPETVKWSSKGRKWLEQEVDYQVYEDGTFLQFSMNYHRVLVQLFTAFIALAEVNGQPFSRLLKEKAWRSIKFLYRCQEYESGRLPNYGANDGALFFKWTSCNYRDFRPQLNALHLLLTRQPLYNPGGEWDEEVLWWGLNDITIEETFEPLKPKAGISVFEKGGYFVIRDADTITFMRCGSHKDRPSQADNLHVDIWKGKENVLRDAGSYLYNTKNETMNYFMGTASHNTVVLNNYDQMLKGGRFIWYYWTQAVDFSYEEGEDHYMISGTIKVFQHVSKNIKHSRRVIKLKNSNFWKIEDRLIGVPSGMDAYQLWHGSVPVLDNIQAFEEKEIGPIEGKDWYSSLYGIKEEGHMISIPFKKSIVTQLEIL</sequence>
<gene>
    <name evidence="7" type="ORF">E1163_06815</name>
</gene>
<dbReference type="SUPFAM" id="SSF48230">
    <property type="entry name" value="Chondroitin AC/alginate lyase"/>
    <property type="match status" value="1"/>
</dbReference>
<dbReference type="Gene3D" id="1.50.10.100">
    <property type="entry name" value="Chondroitin AC/alginate lyase"/>
    <property type="match status" value="1"/>
</dbReference>
<feature type="domain" description="Heparinase II/III-like C-terminal" evidence="5">
    <location>
        <begin position="400"/>
        <end position="553"/>
    </location>
</feature>
<evidence type="ECO:0000313" key="8">
    <source>
        <dbReference type="Proteomes" id="UP000798808"/>
    </source>
</evidence>
<dbReference type="PANTHER" id="PTHR39210:SF1">
    <property type="entry name" value="HEPARIN-SULFATE LYASE"/>
    <property type="match status" value="1"/>
</dbReference>
<keyword evidence="4 7" id="KW-0456">Lyase</keyword>
<dbReference type="InterPro" id="IPR012480">
    <property type="entry name" value="Hepar_II_III_C"/>
</dbReference>
<keyword evidence="8" id="KW-1185">Reference proteome</keyword>
<dbReference type="Gene3D" id="2.70.98.70">
    <property type="match status" value="1"/>
</dbReference>
<evidence type="ECO:0000256" key="2">
    <source>
        <dbReference type="ARBA" id="ARBA00022729"/>
    </source>
</evidence>
<organism evidence="7 8">
    <name type="scientific">Fulvivirga kasyanovii</name>
    <dbReference type="NCBI Taxonomy" id="396812"/>
    <lineage>
        <taxon>Bacteria</taxon>
        <taxon>Pseudomonadati</taxon>
        <taxon>Bacteroidota</taxon>
        <taxon>Cytophagia</taxon>
        <taxon>Cytophagales</taxon>
        <taxon>Fulvivirgaceae</taxon>
        <taxon>Fulvivirga</taxon>
    </lineage>
</organism>
<accession>A0ABW9RKZ8</accession>
<evidence type="ECO:0000259" key="6">
    <source>
        <dbReference type="Pfam" id="PF16889"/>
    </source>
</evidence>
<keyword evidence="2" id="KW-0732">Signal</keyword>
<dbReference type="InterPro" id="IPR031680">
    <property type="entry name" value="Hepar_II_III_N"/>
</dbReference>
<evidence type="ECO:0000256" key="4">
    <source>
        <dbReference type="ARBA" id="ARBA00023239"/>
    </source>
</evidence>
<dbReference type="Proteomes" id="UP000798808">
    <property type="component" value="Unassembled WGS sequence"/>
</dbReference>
<dbReference type="InterPro" id="IPR008929">
    <property type="entry name" value="Chondroitin_lyas"/>
</dbReference>
<proteinExistence type="predicted"/>
<dbReference type="Pfam" id="PF07940">
    <property type="entry name" value="Hepar_II_III_C"/>
    <property type="match status" value="1"/>
</dbReference>
<feature type="domain" description="Heparin-sulfate lyase N-terminal" evidence="6">
    <location>
        <begin position="61"/>
        <end position="303"/>
    </location>
</feature>
<dbReference type="EMBL" id="SMLW01000439">
    <property type="protein sequence ID" value="MTI24651.1"/>
    <property type="molecule type" value="Genomic_DNA"/>
</dbReference>